<feature type="chain" id="PRO_5032922980" evidence="1">
    <location>
        <begin position="21"/>
        <end position="242"/>
    </location>
</feature>
<organism evidence="2">
    <name type="scientific">Rotaria magnacalcarata</name>
    <dbReference type="NCBI Taxonomy" id="392030"/>
    <lineage>
        <taxon>Eukaryota</taxon>
        <taxon>Metazoa</taxon>
        <taxon>Spiralia</taxon>
        <taxon>Gnathifera</taxon>
        <taxon>Rotifera</taxon>
        <taxon>Eurotatoria</taxon>
        <taxon>Bdelloidea</taxon>
        <taxon>Philodinida</taxon>
        <taxon>Philodinidae</taxon>
        <taxon>Rotaria</taxon>
    </lineage>
</organism>
<keyword evidence="1" id="KW-0732">Signal</keyword>
<reference evidence="2" key="1">
    <citation type="submission" date="2021-02" db="EMBL/GenBank/DDBJ databases">
        <authorList>
            <person name="Nowell W R."/>
        </authorList>
    </citation>
    <scope>NUCLEOTIDE SEQUENCE</scope>
</reference>
<dbReference type="EMBL" id="CAJNOV010008856">
    <property type="protein sequence ID" value="CAF1340967.1"/>
    <property type="molecule type" value="Genomic_DNA"/>
</dbReference>
<name>A0A815GP62_9BILA</name>
<protein>
    <submittedName>
        <fullName evidence="2">Uncharacterized protein</fullName>
    </submittedName>
</protein>
<sequence length="242" mass="26403">MKFLSIITIATVALFALCSSAPLAVQNSEIEARINALSFLYDNIFGPLFSGLVTNSANLVSNTLNNLIQTNPLGLGKREVQDEIQARINALDFLYDNIFGPLFSGLVTNTFGHLSSTLNNLIQTNPLGVGKREVQDEIQARINALDFLYDNIFGPLFSGLVTNTFGHLSSTLNNLIQTNPLGVGKREVQDEIQARINALDFLYDNIFGPLFSGLVTNTFGHLSSTLNNLIQTNPLGLGKREV</sequence>
<gene>
    <name evidence="2" type="ORF">CJN711_LOCUS18922</name>
</gene>
<evidence type="ECO:0000256" key="1">
    <source>
        <dbReference type="SAM" id="SignalP"/>
    </source>
</evidence>
<accession>A0A815GP62</accession>
<dbReference type="AlphaFoldDB" id="A0A815GP62"/>
<dbReference type="Proteomes" id="UP000663855">
    <property type="component" value="Unassembled WGS sequence"/>
</dbReference>
<comment type="caution">
    <text evidence="2">The sequence shown here is derived from an EMBL/GenBank/DDBJ whole genome shotgun (WGS) entry which is preliminary data.</text>
</comment>
<proteinExistence type="predicted"/>
<evidence type="ECO:0000313" key="2">
    <source>
        <dbReference type="EMBL" id="CAF1340967.1"/>
    </source>
</evidence>
<feature type="signal peptide" evidence="1">
    <location>
        <begin position="1"/>
        <end position="20"/>
    </location>
</feature>